<dbReference type="InterPro" id="IPR036388">
    <property type="entry name" value="WH-like_DNA-bd_sf"/>
</dbReference>
<dbReference type="EMBL" id="VJMJ01000292">
    <property type="protein sequence ID" value="KAF0723919.1"/>
    <property type="molecule type" value="Genomic_DNA"/>
</dbReference>
<dbReference type="InterPro" id="IPR000232">
    <property type="entry name" value="HSF_DNA-bd"/>
</dbReference>
<dbReference type="Pfam" id="PF00447">
    <property type="entry name" value="HSF_DNA-bind"/>
    <property type="match status" value="1"/>
</dbReference>
<dbReference type="AlphaFoldDB" id="A0A6G0W9N3"/>
<comment type="similarity">
    <text evidence="4">Belongs to the HSF family.</text>
</comment>
<evidence type="ECO:0000256" key="1">
    <source>
        <dbReference type="ARBA" id="ARBA00004123"/>
    </source>
</evidence>
<name>A0A6G0W9N3_9STRA</name>
<evidence type="ECO:0000259" key="5">
    <source>
        <dbReference type="SMART" id="SM00415"/>
    </source>
</evidence>
<evidence type="ECO:0000256" key="4">
    <source>
        <dbReference type="RuleBase" id="RU004020"/>
    </source>
</evidence>
<dbReference type="SMART" id="SM00415">
    <property type="entry name" value="HSF"/>
    <property type="match status" value="1"/>
</dbReference>
<reference evidence="6 7" key="1">
    <citation type="submission" date="2019-07" db="EMBL/GenBank/DDBJ databases">
        <title>Genomics analysis of Aphanomyces spp. identifies a new class of oomycete effector associated with host adaptation.</title>
        <authorList>
            <person name="Gaulin E."/>
        </authorList>
    </citation>
    <scope>NUCLEOTIDE SEQUENCE [LARGE SCALE GENOMIC DNA]</scope>
    <source>
        <strain evidence="6 7">ATCC 201684</strain>
    </source>
</reference>
<organism evidence="6 7">
    <name type="scientific">Aphanomyces euteiches</name>
    <dbReference type="NCBI Taxonomy" id="100861"/>
    <lineage>
        <taxon>Eukaryota</taxon>
        <taxon>Sar</taxon>
        <taxon>Stramenopiles</taxon>
        <taxon>Oomycota</taxon>
        <taxon>Saprolegniomycetes</taxon>
        <taxon>Saprolegniales</taxon>
        <taxon>Verrucalvaceae</taxon>
        <taxon>Aphanomyces</taxon>
    </lineage>
</organism>
<keyword evidence="2" id="KW-0238">DNA-binding</keyword>
<dbReference type="GO" id="GO:0043565">
    <property type="term" value="F:sequence-specific DNA binding"/>
    <property type="evidence" value="ECO:0007669"/>
    <property type="project" value="InterPro"/>
</dbReference>
<dbReference type="SUPFAM" id="SSF46785">
    <property type="entry name" value="Winged helix' DNA-binding domain"/>
    <property type="match status" value="1"/>
</dbReference>
<dbReference type="PANTHER" id="PTHR10015">
    <property type="entry name" value="HEAT SHOCK TRANSCRIPTION FACTOR"/>
    <property type="match status" value="1"/>
</dbReference>
<evidence type="ECO:0000313" key="7">
    <source>
        <dbReference type="Proteomes" id="UP000481153"/>
    </source>
</evidence>
<dbReference type="VEuPathDB" id="FungiDB:AeMF1_020394"/>
<accession>A0A6G0W9N3</accession>
<sequence length="197" mass="22794">MSSPHIAPRKGSSGCGIQLFIQRLYNLLEDAPHDIVNWADDGQSFIIYRPTQFASHVLAIFFGHRKLETFMRMLNYYGFHKCRSKHPMEFSHLSFQRGNIAGLTQIRRRFKQDLEPDDREIVEDIEEMILDIARHLEREQRLDELVMRECIECLLEPSPALPSLPPPCHSPCATPRPTSATTCVTPAFKQICYHFPQ</sequence>
<dbReference type="Proteomes" id="UP000481153">
    <property type="component" value="Unassembled WGS sequence"/>
</dbReference>
<protein>
    <recommendedName>
        <fullName evidence="5">HSF-type DNA-binding domain-containing protein</fullName>
    </recommendedName>
</protein>
<feature type="domain" description="HSF-type DNA-binding" evidence="5">
    <location>
        <begin position="16"/>
        <end position="109"/>
    </location>
</feature>
<dbReference type="InterPro" id="IPR036390">
    <property type="entry name" value="WH_DNA-bd_sf"/>
</dbReference>
<evidence type="ECO:0000256" key="2">
    <source>
        <dbReference type="ARBA" id="ARBA00023125"/>
    </source>
</evidence>
<keyword evidence="7" id="KW-1185">Reference proteome</keyword>
<evidence type="ECO:0000256" key="3">
    <source>
        <dbReference type="ARBA" id="ARBA00023242"/>
    </source>
</evidence>
<dbReference type="GO" id="GO:0005634">
    <property type="term" value="C:nucleus"/>
    <property type="evidence" value="ECO:0007669"/>
    <property type="project" value="UniProtKB-SubCell"/>
</dbReference>
<comment type="caution">
    <text evidence="6">The sequence shown here is derived from an EMBL/GenBank/DDBJ whole genome shotgun (WGS) entry which is preliminary data.</text>
</comment>
<gene>
    <name evidence="6" type="ORF">Ae201684_017299</name>
</gene>
<keyword evidence="3" id="KW-0539">Nucleus</keyword>
<proteinExistence type="inferred from homology"/>
<dbReference type="Gene3D" id="1.10.10.10">
    <property type="entry name" value="Winged helix-like DNA-binding domain superfamily/Winged helix DNA-binding domain"/>
    <property type="match status" value="1"/>
</dbReference>
<comment type="subcellular location">
    <subcellularLocation>
        <location evidence="1">Nucleus</location>
    </subcellularLocation>
</comment>
<dbReference type="PANTHER" id="PTHR10015:SF206">
    <property type="entry name" value="HSF-TYPE DNA-BINDING DOMAIN-CONTAINING PROTEIN"/>
    <property type="match status" value="1"/>
</dbReference>
<dbReference type="GO" id="GO:0003700">
    <property type="term" value="F:DNA-binding transcription factor activity"/>
    <property type="evidence" value="ECO:0007669"/>
    <property type="project" value="InterPro"/>
</dbReference>
<evidence type="ECO:0000313" key="6">
    <source>
        <dbReference type="EMBL" id="KAF0723919.1"/>
    </source>
</evidence>